<dbReference type="EMBL" id="JASBWV010000001">
    <property type="protein sequence ID" value="KAJ9127813.1"/>
    <property type="molecule type" value="Genomic_DNA"/>
</dbReference>
<dbReference type="Proteomes" id="UP001234202">
    <property type="component" value="Unassembled WGS sequence"/>
</dbReference>
<sequence length="236" mass="26451">MGKISSDTMTSLVHLPTVDPNFLYLAARDIDELTNKANSVAGAYIVDRAEALNRYISQAEQQLQQKASDFSGHDHAKNGSNSNGATSFEARTVQFLKEKKEANDVLYAIYNRQAGKEQEQGFFDASIKAWTQSLPEVLNKLEQEIKGPYALGDQVSLADLHIISWLARLVQIANGDVSADAILAVEKQMGNGHRVGEKVKQFWASWIQRESFRKVWVHVDPEFDEDSQIQAWLNVI</sequence>
<gene>
    <name evidence="1" type="ORF">QFC24_000096</name>
</gene>
<reference evidence="1" key="1">
    <citation type="submission" date="2023-04" db="EMBL/GenBank/DDBJ databases">
        <title>Draft Genome sequencing of Naganishia species isolated from polar environments using Oxford Nanopore Technology.</title>
        <authorList>
            <person name="Leo P."/>
            <person name="Venkateswaran K."/>
        </authorList>
    </citation>
    <scope>NUCLEOTIDE SEQUENCE</scope>
    <source>
        <strain evidence="1">DBVPG 5303</strain>
    </source>
</reference>
<comment type="caution">
    <text evidence="1">The sequence shown here is derived from an EMBL/GenBank/DDBJ whole genome shotgun (WGS) entry which is preliminary data.</text>
</comment>
<protein>
    <submittedName>
        <fullName evidence="1">Uncharacterized protein</fullName>
    </submittedName>
</protein>
<name>A0ACC2XVA4_9TREE</name>
<organism evidence="1 2">
    <name type="scientific">Naganishia onofrii</name>
    <dbReference type="NCBI Taxonomy" id="1851511"/>
    <lineage>
        <taxon>Eukaryota</taxon>
        <taxon>Fungi</taxon>
        <taxon>Dikarya</taxon>
        <taxon>Basidiomycota</taxon>
        <taxon>Agaricomycotina</taxon>
        <taxon>Tremellomycetes</taxon>
        <taxon>Filobasidiales</taxon>
        <taxon>Filobasidiaceae</taxon>
        <taxon>Naganishia</taxon>
    </lineage>
</organism>
<evidence type="ECO:0000313" key="2">
    <source>
        <dbReference type="Proteomes" id="UP001234202"/>
    </source>
</evidence>
<accession>A0ACC2XVA4</accession>
<evidence type="ECO:0000313" key="1">
    <source>
        <dbReference type="EMBL" id="KAJ9127813.1"/>
    </source>
</evidence>
<keyword evidence="2" id="KW-1185">Reference proteome</keyword>
<proteinExistence type="predicted"/>